<dbReference type="Gene3D" id="1.10.287.110">
    <property type="entry name" value="DnaJ domain"/>
    <property type="match status" value="1"/>
</dbReference>
<keyword evidence="4" id="KW-1185">Reference proteome</keyword>
<sequence length="298" mass="33072">MLDINAAYRRILLANHPDNTQDYAPFRKIQCDKLIREANAAWEALSNPISKASYDRKLPPVGPFSQYPSSASSFAAGRPPDGKHWQPSASGIPTDDSDQNANPPAEEGTAQKAEYRTMQTSDGTIIDIKISTWRFDILISNKLRFTNTVTELSNPSINTSSVSFEVVLERDKSSSEALGQTVNELTFKVHEIPNDLHRTIPWELGFDFDMNNQFATIKRQRATCMMLSVDEPVVEVQSGRGEGTPENVLREDAQFSADEWCMLGGNRLGKAVYGDGGMEMWRMVAVGFKKGAKLGAFD</sequence>
<proteinExistence type="predicted"/>
<feature type="region of interest" description="Disordered" evidence="1">
    <location>
        <begin position="69"/>
        <end position="116"/>
    </location>
</feature>
<protein>
    <recommendedName>
        <fullName evidence="2">J domain-containing protein</fullName>
    </recommendedName>
</protein>
<evidence type="ECO:0000256" key="1">
    <source>
        <dbReference type="SAM" id="MobiDB-lite"/>
    </source>
</evidence>
<comment type="caution">
    <text evidence="3">The sequence shown here is derived from an EMBL/GenBank/DDBJ whole genome shotgun (WGS) entry which is preliminary data.</text>
</comment>
<dbReference type="OrthoDB" id="445556at2759"/>
<dbReference type="SUPFAM" id="SSF46565">
    <property type="entry name" value="Chaperone J-domain"/>
    <property type="match status" value="1"/>
</dbReference>
<name>A0A8K0RFS3_9PLEO</name>
<evidence type="ECO:0000313" key="4">
    <source>
        <dbReference type="Proteomes" id="UP000813461"/>
    </source>
</evidence>
<feature type="domain" description="J" evidence="2">
    <location>
        <begin position="1"/>
        <end position="58"/>
    </location>
</feature>
<dbReference type="Proteomes" id="UP000813461">
    <property type="component" value="Unassembled WGS sequence"/>
</dbReference>
<gene>
    <name evidence="3" type="ORF">FB567DRAFT_542952</name>
</gene>
<accession>A0A8K0RFS3</accession>
<organism evidence="3 4">
    <name type="scientific">Paraphoma chrysanthemicola</name>
    <dbReference type="NCBI Taxonomy" id="798071"/>
    <lineage>
        <taxon>Eukaryota</taxon>
        <taxon>Fungi</taxon>
        <taxon>Dikarya</taxon>
        <taxon>Ascomycota</taxon>
        <taxon>Pezizomycotina</taxon>
        <taxon>Dothideomycetes</taxon>
        <taxon>Pleosporomycetidae</taxon>
        <taxon>Pleosporales</taxon>
        <taxon>Pleosporineae</taxon>
        <taxon>Phaeosphaeriaceae</taxon>
        <taxon>Paraphoma</taxon>
    </lineage>
</organism>
<dbReference type="AlphaFoldDB" id="A0A8K0RFS3"/>
<dbReference type="CDD" id="cd06257">
    <property type="entry name" value="DnaJ"/>
    <property type="match status" value="1"/>
</dbReference>
<dbReference type="InterPro" id="IPR001623">
    <property type="entry name" value="DnaJ_domain"/>
</dbReference>
<evidence type="ECO:0000313" key="3">
    <source>
        <dbReference type="EMBL" id="KAH7094513.1"/>
    </source>
</evidence>
<dbReference type="InterPro" id="IPR036869">
    <property type="entry name" value="J_dom_sf"/>
</dbReference>
<dbReference type="EMBL" id="JAGMVJ010000001">
    <property type="protein sequence ID" value="KAH7094513.1"/>
    <property type="molecule type" value="Genomic_DNA"/>
</dbReference>
<reference evidence="3" key="1">
    <citation type="journal article" date="2021" name="Nat. Commun.">
        <title>Genetic determinants of endophytism in the Arabidopsis root mycobiome.</title>
        <authorList>
            <person name="Mesny F."/>
            <person name="Miyauchi S."/>
            <person name="Thiergart T."/>
            <person name="Pickel B."/>
            <person name="Atanasova L."/>
            <person name="Karlsson M."/>
            <person name="Huettel B."/>
            <person name="Barry K.W."/>
            <person name="Haridas S."/>
            <person name="Chen C."/>
            <person name="Bauer D."/>
            <person name="Andreopoulos W."/>
            <person name="Pangilinan J."/>
            <person name="LaButti K."/>
            <person name="Riley R."/>
            <person name="Lipzen A."/>
            <person name="Clum A."/>
            <person name="Drula E."/>
            <person name="Henrissat B."/>
            <person name="Kohler A."/>
            <person name="Grigoriev I.V."/>
            <person name="Martin F.M."/>
            <person name="Hacquard S."/>
        </authorList>
    </citation>
    <scope>NUCLEOTIDE SEQUENCE</scope>
    <source>
        <strain evidence="3">MPI-SDFR-AT-0120</strain>
    </source>
</reference>
<evidence type="ECO:0000259" key="2">
    <source>
        <dbReference type="PROSITE" id="PS50076"/>
    </source>
</evidence>
<dbReference type="PROSITE" id="PS50076">
    <property type="entry name" value="DNAJ_2"/>
    <property type="match status" value="1"/>
</dbReference>